<dbReference type="RefSeq" id="WP_135287281.1">
    <property type="nucleotide sequence ID" value="NZ_SMLL01000010.1"/>
</dbReference>
<comment type="caution">
    <text evidence="1">The sequence shown here is derived from an EMBL/GenBank/DDBJ whole genome shotgun (WGS) entry which is preliminary data.</text>
</comment>
<dbReference type="EMBL" id="SMLL01000010">
    <property type="protein sequence ID" value="TFY96251.1"/>
    <property type="molecule type" value="Genomic_DNA"/>
</dbReference>
<organism evidence="1 2">
    <name type="scientific">Ramlibacter rhizophilus</name>
    <dbReference type="NCBI Taxonomy" id="1781167"/>
    <lineage>
        <taxon>Bacteria</taxon>
        <taxon>Pseudomonadati</taxon>
        <taxon>Pseudomonadota</taxon>
        <taxon>Betaproteobacteria</taxon>
        <taxon>Burkholderiales</taxon>
        <taxon>Comamonadaceae</taxon>
        <taxon>Ramlibacter</taxon>
    </lineage>
</organism>
<protein>
    <submittedName>
        <fullName evidence="1">Uncharacterized protein</fullName>
    </submittedName>
</protein>
<sequence length="66" mass="7049">MTPVVSPQFTAAELKLILHALLDARVVLQAVEGGMLQHPPQPPVHLHDLTPELARVEAALLLVTAA</sequence>
<name>A0A4Z0BC86_9BURK</name>
<reference evidence="1 2" key="1">
    <citation type="submission" date="2019-03" db="EMBL/GenBank/DDBJ databases">
        <title>Ramlibacter rhizophilus CCTCC AB2015357, whole genome shotgun sequence.</title>
        <authorList>
            <person name="Zhang X."/>
            <person name="Feng G."/>
            <person name="Zhu H."/>
        </authorList>
    </citation>
    <scope>NUCLEOTIDE SEQUENCE [LARGE SCALE GENOMIC DNA]</scope>
    <source>
        <strain evidence="1 2">CCTCC AB2015357</strain>
    </source>
</reference>
<dbReference type="AlphaFoldDB" id="A0A4Z0BC86"/>
<evidence type="ECO:0000313" key="1">
    <source>
        <dbReference type="EMBL" id="TFY96251.1"/>
    </source>
</evidence>
<gene>
    <name evidence="1" type="ORF">EZ242_21635</name>
</gene>
<dbReference type="Proteomes" id="UP000297564">
    <property type="component" value="Unassembled WGS sequence"/>
</dbReference>
<evidence type="ECO:0000313" key="2">
    <source>
        <dbReference type="Proteomes" id="UP000297564"/>
    </source>
</evidence>
<keyword evidence="2" id="KW-1185">Reference proteome</keyword>
<proteinExistence type="predicted"/>
<accession>A0A4Z0BC86</accession>